<dbReference type="AlphaFoldDB" id="A0A2T4BYI0"/>
<feature type="compositionally biased region" description="Low complexity" evidence="1">
    <location>
        <begin position="158"/>
        <end position="168"/>
    </location>
</feature>
<protein>
    <submittedName>
        <fullName evidence="2">Uncharacterized protein</fullName>
    </submittedName>
</protein>
<feature type="compositionally biased region" description="Polar residues" evidence="1">
    <location>
        <begin position="173"/>
        <end position="183"/>
    </location>
</feature>
<feature type="compositionally biased region" description="Basic and acidic residues" evidence="1">
    <location>
        <begin position="76"/>
        <end position="86"/>
    </location>
</feature>
<evidence type="ECO:0000313" key="3">
    <source>
        <dbReference type="Proteomes" id="UP000240760"/>
    </source>
</evidence>
<dbReference type="Proteomes" id="UP000240760">
    <property type="component" value="Unassembled WGS sequence"/>
</dbReference>
<organism evidence="2 3">
    <name type="scientific">Trichoderma longibrachiatum ATCC 18648</name>
    <dbReference type="NCBI Taxonomy" id="983965"/>
    <lineage>
        <taxon>Eukaryota</taxon>
        <taxon>Fungi</taxon>
        <taxon>Dikarya</taxon>
        <taxon>Ascomycota</taxon>
        <taxon>Pezizomycotina</taxon>
        <taxon>Sordariomycetes</taxon>
        <taxon>Hypocreomycetidae</taxon>
        <taxon>Hypocreales</taxon>
        <taxon>Hypocreaceae</taxon>
        <taxon>Trichoderma</taxon>
    </lineage>
</organism>
<dbReference type="EMBL" id="KZ679136">
    <property type="protein sequence ID" value="PTB74391.1"/>
    <property type="molecule type" value="Genomic_DNA"/>
</dbReference>
<evidence type="ECO:0000256" key="1">
    <source>
        <dbReference type="SAM" id="MobiDB-lite"/>
    </source>
</evidence>
<sequence>MTRSNYGEACWAWDSLSGSSSPVFALRLFSRRGSLAPASTGYRVGSTLSSLGQELGMLRLSKAEDRVSQVCGPRCESPERLNDASRDPPPCMRQRPATNCHDGLRKSAQVGVVSLHVLMRRKGPTYIQVRACTVAMDGSNTNRQGRRPPLLRAGSFSSWSHWGSTSCWKSSGRDTQPAKTSSG</sequence>
<reference evidence="2 3" key="1">
    <citation type="submission" date="2016-07" db="EMBL/GenBank/DDBJ databases">
        <title>Multiple horizontal gene transfer events from other fungi enriched the ability of initially mycotrophic Trichoderma (Ascomycota) to feed on dead plant biomass.</title>
        <authorList>
            <consortium name="DOE Joint Genome Institute"/>
            <person name="Aerts A."/>
            <person name="Atanasova L."/>
            <person name="Chenthamara K."/>
            <person name="Zhang J."/>
            <person name="Grujic M."/>
            <person name="Henrissat B."/>
            <person name="Kuo A."/>
            <person name="Salamov A."/>
            <person name="Lipzen A."/>
            <person name="Labutti K."/>
            <person name="Barry K."/>
            <person name="Miao Y."/>
            <person name="Rahimi M.J."/>
            <person name="Shen Q."/>
            <person name="Grigoriev I.V."/>
            <person name="Kubicek C.P."/>
            <person name="Druzhinina I.S."/>
        </authorList>
    </citation>
    <scope>NUCLEOTIDE SEQUENCE [LARGE SCALE GENOMIC DNA]</scope>
    <source>
        <strain evidence="2 3">ATCC 18648</strain>
    </source>
</reference>
<feature type="region of interest" description="Disordered" evidence="1">
    <location>
        <begin position="158"/>
        <end position="183"/>
    </location>
</feature>
<accession>A0A2T4BYI0</accession>
<gene>
    <name evidence="2" type="ORF">M440DRAFT_1046588</name>
</gene>
<proteinExistence type="predicted"/>
<name>A0A2T4BYI0_TRILO</name>
<feature type="region of interest" description="Disordered" evidence="1">
    <location>
        <begin position="74"/>
        <end position="99"/>
    </location>
</feature>
<evidence type="ECO:0000313" key="2">
    <source>
        <dbReference type="EMBL" id="PTB74391.1"/>
    </source>
</evidence>
<keyword evidence="3" id="KW-1185">Reference proteome</keyword>